<dbReference type="RefSeq" id="XP_060385840.1">
    <property type="nucleotide sequence ID" value="XM_060519634.1"/>
</dbReference>
<dbReference type="EMBL" id="MLFU01000008">
    <property type="protein sequence ID" value="KAK1506264.1"/>
    <property type="molecule type" value="Genomic_DNA"/>
</dbReference>
<dbReference type="Proteomes" id="UP001227543">
    <property type="component" value="Unassembled WGS sequence"/>
</dbReference>
<comment type="caution">
    <text evidence="1">The sequence shown here is derived from an EMBL/GenBank/DDBJ whole genome shotgun (WGS) entry which is preliminary data.</text>
</comment>
<dbReference type="GeneID" id="85403872"/>
<reference evidence="1 2" key="1">
    <citation type="submission" date="2016-10" db="EMBL/GenBank/DDBJ databases">
        <title>The genome sequence of Colletotrichum fioriniae PJ7.</title>
        <authorList>
            <person name="Baroncelli R."/>
        </authorList>
    </citation>
    <scope>NUCLEOTIDE SEQUENCE [LARGE SCALE GENOMIC DNA]</scope>
    <source>
        <strain evidence="1 2">Tom-12</strain>
    </source>
</reference>
<proteinExistence type="predicted"/>
<sequence length="223" mass="24702">MHVIDEATGDPPTLSTRRRAVVVFLKSLDLAMNLCAYQDRGRVESGQRGTYFAGQCTDRLSSPGLKEHGKIQVPEPLSSGAELPANEVKNSRVRGAEFQSLTMSKSSPTLLLSYSIRSLCEENGRLARATGAAGEACPFKSFAIARLGTAVSTIWKRSGGRRRRVAQSEASCSPFRYLLKLSQASRESYLHNSLRHLVLTLLQLRVLFGQQYRRFSYYDGGRP</sequence>
<accession>A0ABQ9RKU3</accession>
<evidence type="ECO:0000313" key="1">
    <source>
        <dbReference type="EMBL" id="KAK1506264.1"/>
    </source>
</evidence>
<gene>
    <name evidence="1" type="ORF">CTAM01_03599</name>
</gene>
<keyword evidence="2" id="KW-1185">Reference proteome</keyword>
<organism evidence="1 2">
    <name type="scientific">Colletotrichum tamarilloi</name>
    <dbReference type="NCBI Taxonomy" id="1209934"/>
    <lineage>
        <taxon>Eukaryota</taxon>
        <taxon>Fungi</taxon>
        <taxon>Dikarya</taxon>
        <taxon>Ascomycota</taxon>
        <taxon>Pezizomycotina</taxon>
        <taxon>Sordariomycetes</taxon>
        <taxon>Hypocreomycetidae</taxon>
        <taxon>Glomerellales</taxon>
        <taxon>Glomerellaceae</taxon>
        <taxon>Colletotrichum</taxon>
        <taxon>Colletotrichum acutatum species complex</taxon>
    </lineage>
</organism>
<name>A0ABQ9RKU3_9PEZI</name>
<protein>
    <submittedName>
        <fullName evidence="1">Uncharacterized protein</fullName>
    </submittedName>
</protein>
<evidence type="ECO:0000313" key="2">
    <source>
        <dbReference type="Proteomes" id="UP001227543"/>
    </source>
</evidence>